<evidence type="ECO:0000256" key="2">
    <source>
        <dbReference type="ARBA" id="ARBA00004018"/>
    </source>
</evidence>
<dbReference type="InterPro" id="IPR033116">
    <property type="entry name" value="TRYPSIN_SER"/>
</dbReference>
<keyword evidence="14 16" id="KW-1015">Disulfide bond</keyword>
<evidence type="ECO:0000256" key="19">
    <source>
        <dbReference type="SAM" id="SignalP"/>
    </source>
</evidence>
<feature type="domain" description="Kringle" evidence="21">
    <location>
        <begin position="79"/>
        <end position="161"/>
    </location>
</feature>
<evidence type="ECO:0000256" key="18">
    <source>
        <dbReference type="RuleBase" id="RU363034"/>
    </source>
</evidence>
<dbReference type="SMART" id="SM00130">
    <property type="entry name" value="KR"/>
    <property type="match status" value="1"/>
</dbReference>
<dbReference type="InterPro" id="IPR018056">
    <property type="entry name" value="Kringle_CS"/>
</dbReference>
<comment type="caution">
    <text evidence="23">The sequence shown here is derived from an EMBL/GenBank/DDBJ whole genome shotgun (WGS) entry which is preliminary data.</text>
</comment>
<dbReference type="InterPro" id="IPR000742">
    <property type="entry name" value="EGF"/>
</dbReference>
<dbReference type="PROSITE" id="PS50026">
    <property type="entry name" value="EGF_3"/>
    <property type="match status" value="1"/>
</dbReference>
<protein>
    <recommendedName>
        <fullName evidence="5">Urokinase-type plasminogen activator</fullName>
        <ecNumber evidence="4">3.4.21.73</ecNumber>
    </recommendedName>
</protein>
<dbReference type="GO" id="GO:0033628">
    <property type="term" value="P:regulation of cell adhesion mediated by integrin"/>
    <property type="evidence" value="ECO:0007669"/>
    <property type="project" value="TreeGrafter"/>
</dbReference>
<evidence type="ECO:0000256" key="5">
    <source>
        <dbReference type="ARBA" id="ARBA00019414"/>
    </source>
</evidence>
<dbReference type="PRINTS" id="PR00018">
    <property type="entry name" value="KRINGLE"/>
</dbReference>
<evidence type="ECO:0000313" key="23">
    <source>
        <dbReference type="EMBL" id="KAG6928749.1"/>
    </source>
</evidence>
<evidence type="ECO:0000259" key="20">
    <source>
        <dbReference type="PROSITE" id="PS50026"/>
    </source>
</evidence>
<dbReference type="PROSITE" id="PS50070">
    <property type="entry name" value="KRINGLE_2"/>
    <property type="match status" value="1"/>
</dbReference>
<evidence type="ECO:0000259" key="22">
    <source>
        <dbReference type="PROSITE" id="PS50240"/>
    </source>
</evidence>
<evidence type="ECO:0000259" key="21">
    <source>
        <dbReference type="PROSITE" id="PS50070"/>
    </source>
</evidence>
<dbReference type="SUPFAM" id="SSF50494">
    <property type="entry name" value="Trypsin-like serine proteases"/>
    <property type="match status" value="1"/>
</dbReference>
<evidence type="ECO:0000256" key="15">
    <source>
        <dbReference type="ARBA" id="ARBA00023202"/>
    </source>
</evidence>
<organism evidence="23 24">
    <name type="scientific">Chelydra serpentina</name>
    <name type="common">Snapping turtle</name>
    <name type="synonym">Testudo serpentina</name>
    <dbReference type="NCBI Taxonomy" id="8475"/>
    <lineage>
        <taxon>Eukaryota</taxon>
        <taxon>Metazoa</taxon>
        <taxon>Chordata</taxon>
        <taxon>Craniata</taxon>
        <taxon>Vertebrata</taxon>
        <taxon>Euteleostomi</taxon>
        <taxon>Archelosauria</taxon>
        <taxon>Testudinata</taxon>
        <taxon>Testudines</taxon>
        <taxon>Cryptodira</taxon>
        <taxon>Durocryptodira</taxon>
        <taxon>Americhelydia</taxon>
        <taxon>Chelydroidea</taxon>
        <taxon>Chelydridae</taxon>
        <taxon>Chelydra</taxon>
    </lineage>
</organism>
<dbReference type="Proteomes" id="UP000765507">
    <property type="component" value="Unassembled WGS sequence"/>
</dbReference>
<evidence type="ECO:0000256" key="10">
    <source>
        <dbReference type="ARBA" id="ARBA00022729"/>
    </source>
</evidence>
<dbReference type="PROSITE" id="PS01186">
    <property type="entry name" value="EGF_2"/>
    <property type="match status" value="1"/>
</dbReference>
<evidence type="ECO:0000256" key="16">
    <source>
        <dbReference type="PROSITE-ProRule" id="PRU00076"/>
    </source>
</evidence>
<dbReference type="PANTHER" id="PTHR24264">
    <property type="entry name" value="TRYPSIN-RELATED"/>
    <property type="match status" value="1"/>
</dbReference>
<dbReference type="InterPro" id="IPR043504">
    <property type="entry name" value="Peptidase_S1_PA_chymotrypsin"/>
</dbReference>
<keyword evidence="8 17" id="KW-0420">Kringle</keyword>
<feature type="domain" description="EGF-like" evidence="20">
    <location>
        <begin position="37"/>
        <end position="73"/>
    </location>
</feature>
<sequence length="440" mass="49581">MKLVIIISVMLGALVTSLESALTWQQRHTLSSKYKSGHQDCNCVNGGTCISYQLFSRINRCLCPKGYSGQHCEIDTESQCYTGNGKDYRGTVSKNEKNEECLSWDFPSLTRRVYYAGMKDALQLGLGKHNYCRNPNGKAKPWCYIKRGYRTLETDCDIQLCHTEREPTCGQRSSSKYFKIVSGSIAAIESQPWIATIFHYSRKMGQDKFVCGGSLIDPCWVLTAAHCFSQLGTDSSGYTVVLGKSKLDATDDKEQKFQVERIINHHEYSDERGDFNSDIALMKIKSASGQCAVESEYVKTICLPSENLVLRDNSQCEVSGYGKEDNWAIYYSQILKTTNVNLISQSLCRDEYYDQTRVNDNMVCAGDVQWKSDACKGDSGGPLVCEHNGRMSLYGIVSWGDGCAKEKKPGVYTRVTRYLSWIESHMKGVNFKSRSLPKWK</sequence>
<dbReference type="GO" id="GO:0031639">
    <property type="term" value="P:plasminogen activation"/>
    <property type="evidence" value="ECO:0007669"/>
    <property type="project" value="TreeGrafter"/>
</dbReference>
<evidence type="ECO:0000256" key="1">
    <source>
        <dbReference type="ARBA" id="ARBA00000942"/>
    </source>
</evidence>
<evidence type="ECO:0000256" key="3">
    <source>
        <dbReference type="ARBA" id="ARBA00004613"/>
    </source>
</evidence>
<keyword evidence="24" id="KW-1185">Reference proteome</keyword>
<dbReference type="EMBL" id="JAHGAV010000203">
    <property type="protein sequence ID" value="KAG6928749.1"/>
    <property type="molecule type" value="Genomic_DNA"/>
</dbReference>
<dbReference type="SMART" id="SM00020">
    <property type="entry name" value="Tryp_SPc"/>
    <property type="match status" value="1"/>
</dbReference>
<feature type="disulfide bond" evidence="16">
    <location>
        <begin position="63"/>
        <end position="72"/>
    </location>
</feature>
<reference evidence="23 24" key="1">
    <citation type="journal article" date="2020" name="G3 (Bethesda)">
        <title>Draft Genome of the Common Snapping Turtle, Chelydra serpentina, a Model for Phenotypic Plasticity in Reptiles.</title>
        <authorList>
            <person name="Das D."/>
            <person name="Singh S.K."/>
            <person name="Bierstedt J."/>
            <person name="Erickson A."/>
            <person name="Galli G.L.J."/>
            <person name="Crossley D.A. 2nd"/>
            <person name="Rhen T."/>
        </authorList>
    </citation>
    <scope>NUCLEOTIDE SEQUENCE [LARGE SCALE GENOMIC DNA]</scope>
    <source>
        <strain evidence="23">KW</strain>
    </source>
</reference>
<evidence type="ECO:0000256" key="8">
    <source>
        <dbReference type="ARBA" id="ARBA00022572"/>
    </source>
</evidence>
<evidence type="ECO:0000256" key="13">
    <source>
        <dbReference type="ARBA" id="ARBA00023145"/>
    </source>
</evidence>
<keyword evidence="9 18" id="KW-0645">Protease</keyword>
<name>A0A8T1SIH4_CHESE</name>
<comment type="function">
    <text evidence="2">Specifically cleaves the zymogen plasminogen to form the active enzyme plasmin.</text>
</comment>
<evidence type="ECO:0000256" key="6">
    <source>
        <dbReference type="ARBA" id="ARBA00022525"/>
    </source>
</evidence>
<dbReference type="EC" id="3.4.21.73" evidence="4"/>
<dbReference type="GO" id="GO:1901701">
    <property type="term" value="P:cellular response to oxygen-containing compound"/>
    <property type="evidence" value="ECO:0007669"/>
    <property type="project" value="UniProtKB-ARBA"/>
</dbReference>
<keyword evidence="13" id="KW-0865">Zymogen</keyword>
<dbReference type="Gene3D" id="2.40.20.10">
    <property type="entry name" value="Plasminogen Kringle 4"/>
    <property type="match status" value="1"/>
</dbReference>
<gene>
    <name evidence="23" type="primary">PLAU</name>
    <name evidence="23" type="ORF">G0U57_007555</name>
</gene>
<dbReference type="CDD" id="cd00108">
    <property type="entry name" value="KR"/>
    <property type="match status" value="1"/>
</dbReference>
<keyword evidence="6" id="KW-0964">Secreted</keyword>
<dbReference type="AlphaFoldDB" id="A0A8T1SIH4"/>
<dbReference type="FunFam" id="2.40.20.10:FF:000001">
    <property type="entry name" value="Urokinase-type plasminogen activator"/>
    <property type="match status" value="1"/>
</dbReference>
<keyword evidence="10 19" id="KW-0732">Signal</keyword>
<dbReference type="InterPro" id="IPR009003">
    <property type="entry name" value="Peptidase_S1_PA"/>
</dbReference>
<dbReference type="InterPro" id="IPR001254">
    <property type="entry name" value="Trypsin_dom"/>
</dbReference>
<keyword evidence="11 18" id="KW-0378">Hydrolase</keyword>
<dbReference type="InterPro" id="IPR050127">
    <property type="entry name" value="Serine_Proteases_S1"/>
</dbReference>
<keyword evidence="7 16" id="KW-0245">EGF-like domain</keyword>
<dbReference type="Pfam" id="PF00089">
    <property type="entry name" value="Trypsin"/>
    <property type="match status" value="1"/>
</dbReference>
<comment type="catalytic activity">
    <reaction evidence="1">
        <text>Specific cleavage of Arg-|-Val bond in plasminogen to form plasmin.</text>
        <dbReference type="EC" id="3.4.21.73"/>
    </reaction>
</comment>
<dbReference type="Gene3D" id="2.40.10.10">
    <property type="entry name" value="Trypsin-like serine proteases"/>
    <property type="match status" value="2"/>
</dbReference>
<dbReference type="SUPFAM" id="SSF57440">
    <property type="entry name" value="Kringle-like"/>
    <property type="match status" value="1"/>
</dbReference>
<dbReference type="CDD" id="cd00054">
    <property type="entry name" value="EGF_CA"/>
    <property type="match status" value="1"/>
</dbReference>
<dbReference type="PROSITE" id="PS50240">
    <property type="entry name" value="TRYPSIN_DOM"/>
    <property type="match status" value="1"/>
</dbReference>
<keyword evidence="12 18" id="KW-0720">Serine protease</keyword>
<dbReference type="FunFam" id="2.40.10.10:FF:000003">
    <property type="entry name" value="Transmembrane serine protease 3"/>
    <property type="match status" value="1"/>
</dbReference>
<dbReference type="InterPro" id="IPR000001">
    <property type="entry name" value="Kringle"/>
</dbReference>
<evidence type="ECO:0000256" key="7">
    <source>
        <dbReference type="ARBA" id="ARBA00022536"/>
    </source>
</evidence>
<dbReference type="InterPro" id="IPR001314">
    <property type="entry name" value="Peptidase_S1A"/>
</dbReference>
<dbReference type="InterPro" id="IPR018114">
    <property type="entry name" value="TRYPSIN_HIS"/>
</dbReference>
<keyword evidence="15" id="KW-0617">Plasminogen activation</keyword>
<evidence type="ECO:0000256" key="9">
    <source>
        <dbReference type="ARBA" id="ARBA00022670"/>
    </source>
</evidence>
<proteinExistence type="predicted"/>
<feature type="signal peptide" evidence="19">
    <location>
        <begin position="1"/>
        <end position="20"/>
    </location>
</feature>
<dbReference type="PROSITE" id="PS00134">
    <property type="entry name" value="TRYPSIN_HIS"/>
    <property type="match status" value="1"/>
</dbReference>
<evidence type="ECO:0000256" key="12">
    <source>
        <dbReference type="ARBA" id="ARBA00022825"/>
    </source>
</evidence>
<evidence type="ECO:0000313" key="24">
    <source>
        <dbReference type="Proteomes" id="UP000765507"/>
    </source>
</evidence>
<feature type="chain" id="PRO_5035898196" description="Urokinase-type plasminogen activator" evidence="19">
    <location>
        <begin position="21"/>
        <end position="440"/>
    </location>
</feature>
<evidence type="ECO:0000256" key="11">
    <source>
        <dbReference type="ARBA" id="ARBA00022801"/>
    </source>
</evidence>
<comment type="caution">
    <text evidence="16">Lacks conserved residue(s) required for the propagation of feature annotation.</text>
</comment>
<evidence type="ECO:0000256" key="14">
    <source>
        <dbReference type="ARBA" id="ARBA00023157"/>
    </source>
</evidence>
<dbReference type="PROSITE" id="PS00135">
    <property type="entry name" value="TRYPSIN_SER"/>
    <property type="match status" value="1"/>
</dbReference>
<dbReference type="PRINTS" id="PR00722">
    <property type="entry name" value="CHYMOTRYPSIN"/>
</dbReference>
<dbReference type="InterPro" id="IPR013806">
    <property type="entry name" value="Kringle-like"/>
</dbReference>
<dbReference type="GO" id="GO:0033993">
    <property type="term" value="P:response to lipid"/>
    <property type="evidence" value="ECO:0007669"/>
    <property type="project" value="UniProtKB-ARBA"/>
</dbReference>
<dbReference type="Gene3D" id="2.10.25.10">
    <property type="entry name" value="Laminin"/>
    <property type="match status" value="1"/>
</dbReference>
<dbReference type="PROSITE" id="PS00022">
    <property type="entry name" value="EGF_1"/>
    <property type="match status" value="1"/>
</dbReference>
<dbReference type="GO" id="GO:0005615">
    <property type="term" value="C:extracellular space"/>
    <property type="evidence" value="ECO:0007669"/>
    <property type="project" value="TreeGrafter"/>
</dbReference>
<dbReference type="PROSITE" id="PS00021">
    <property type="entry name" value="KRINGLE_1"/>
    <property type="match status" value="1"/>
</dbReference>
<feature type="domain" description="Peptidase S1" evidence="22">
    <location>
        <begin position="180"/>
        <end position="427"/>
    </location>
</feature>
<dbReference type="GO" id="GO:0004252">
    <property type="term" value="F:serine-type endopeptidase activity"/>
    <property type="evidence" value="ECO:0007669"/>
    <property type="project" value="UniProtKB-EC"/>
</dbReference>
<comment type="subcellular location">
    <subcellularLocation>
        <location evidence="3">Secreted</location>
    </subcellularLocation>
</comment>
<evidence type="ECO:0000256" key="4">
    <source>
        <dbReference type="ARBA" id="ARBA00013183"/>
    </source>
</evidence>
<dbReference type="CDD" id="cd00190">
    <property type="entry name" value="Tryp_SPc"/>
    <property type="match status" value="1"/>
</dbReference>
<dbReference type="OrthoDB" id="9406323at2759"/>
<dbReference type="PANTHER" id="PTHR24264:SF38">
    <property type="entry name" value="UROKINASE-TYPE PLASMINOGEN ACTIVATOR"/>
    <property type="match status" value="1"/>
</dbReference>
<evidence type="ECO:0000256" key="17">
    <source>
        <dbReference type="PROSITE-ProRule" id="PRU00121"/>
    </source>
</evidence>
<dbReference type="InterPro" id="IPR038178">
    <property type="entry name" value="Kringle_sf"/>
</dbReference>
<dbReference type="Pfam" id="PF00051">
    <property type="entry name" value="Kringle"/>
    <property type="match status" value="1"/>
</dbReference>
<accession>A0A8T1SIH4</accession>